<protein>
    <recommendedName>
        <fullName evidence="3">Lipoprotein</fullName>
    </recommendedName>
</protein>
<gene>
    <name evidence="1" type="ORF">FRD01_09365</name>
</gene>
<accession>A0A5B8XPH6</accession>
<evidence type="ECO:0000313" key="2">
    <source>
        <dbReference type="Proteomes" id="UP000321595"/>
    </source>
</evidence>
<dbReference type="AlphaFoldDB" id="A0A5B8XPH6"/>
<name>A0A5B8XPH6_9DELT</name>
<evidence type="ECO:0000313" key="1">
    <source>
        <dbReference type="EMBL" id="QED27444.1"/>
    </source>
</evidence>
<reference evidence="1 2" key="1">
    <citation type="submission" date="2019-08" db="EMBL/GenBank/DDBJ databases">
        <authorList>
            <person name="Liang Q."/>
        </authorList>
    </citation>
    <scope>NUCLEOTIDE SEQUENCE [LARGE SCALE GENOMIC DNA]</scope>
    <source>
        <strain evidence="1 2">V1718</strain>
    </source>
</reference>
<dbReference type="RefSeq" id="WP_146959129.1">
    <property type="nucleotide sequence ID" value="NZ_CP042467.1"/>
</dbReference>
<keyword evidence="2" id="KW-1185">Reference proteome</keyword>
<evidence type="ECO:0008006" key="3">
    <source>
        <dbReference type="Google" id="ProtNLM"/>
    </source>
</evidence>
<dbReference type="EMBL" id="CP042467">
    <property type="protein sequence ID" value="QED27444.1"/>
    <property type="molecule type" value="Genomic_DNA"/>
</dbReference>
<organism evidence="1 2">
    <name type="scientific">Microvenator marinus</name>
    <dbReference type="NCBI Taxonomy" id="2600177"/>
    <lineage>
        <taxon>Bacteria</taxon>
        <taxon>Deltaproteobacteria</taxon>
        <taxon>Bradymonadales</taxon>
        <taxon>Microvenatoraceae</taxon>
        <taxon>Microvenator</taxon>
    </lineage>
</organism>
<dbReference type="Proteomes" id="UP000321595">
    <property type="component" value="Chromosome"/>
</dbReference>
<sequence>MKTNVCLAIVLFGVLGCQPPESGGEPSNVTEQEISLPGTNASSSCIEVTQITGGDLMALADRIAVGEVRDIQFVDELRTLDGRHDPAEGECRPLLYTWTIKVSLDVSQNIKGSGDTLDLYLTPKNLLWRSLPLQKVEGQWKPELEPAIELSSTLAWTETSGVQVGQELLVFSAEDQSGASGIVFPMAQRTDDGTWAFQHQPLECDELPENLRASFELQTLETELESDATGRFDYELSRRDDLVTMVHSYCITGPDLHDPIPESDAGVR</sequence>
<proteinExistence type="predicted"/>
<dbReference type="PROSITE" id="PS51257">
    <property type="entry name" value="PROKAR_LIPOPROTEIN"/>
    <property type="match status" value="1"/>
</dbReference>
<dbReference type="KEGG" id="bbae:FRD01_09365"/>